<keyword evidence="1" id="KW-1133">Transmembrane helix</keyword>
<evidence type="ECO:0000313" key="2">
    <source>
        <dbReference type="EMBL" id="MBW4465787.1"/>
    </source>
</evidence>
<dbReference type="Proteomes" id="UP000707356">
    <property type="component" value="Unassembled WGS sequence"/>
</dbReference>
<sequence>MAKQVYGWKRFWCPRTGSINLADRGYLCDPDGEWGKAYNPDLVTFETISHLSCLALLGEPGIGKTQALEVERSEIVNKIQEQGDRALFIDLRSYGSEDRLVRSLFDSSEFKAWQTGTHKLYIFLDSFDECLLRVDTLATLLVDEFKRHRDVIHRLCLRIACRTAVWPPVLEEGLKEIWGESSLGVYELAPLRLVDVIVAAEAEGFSPDDFLREVGQKNIVSLAIKPVTLGFLLNIYRRHGGQFPPNQNELYLQGCKLLCEENNESRRGSNRRGNLDIDQRLIVAARIAAITILSNRFAVWAGVNQGEIPADDVPLQKMCHGYETASGREFEITRAVIEEILDTGLFSSRGLHQMGWAHQTYAEFLAAWYLTQHEIPLATLRTLLFSSEDSEHKLIPQLHETAAWLASMRMDVLQDIIKTDPDVLLRSDISTESNLREAIVTSLLMQYEQEELYDHEGNQYRNYGKLKHPGLAAQLRPYIQDSTKQIDARNRAIDIAEVCEVSGLQEELANLSLDSSQSIYLRASAAKAICSIGDADIRLKLKPLAIEQLQEDEDDRLKGYALRALWSESLTAEELFSVLTRPKKRNFLGSYQIFIDIELVPRLQLDDLVVVLNWLGNQGIRCFGHPFEKLGNAILLKVWENLDLPGVAESFTKTALVQWKAHQRIITDDGKLQQQFESSLLKDSKKRHTLIEQAVLIISETKEDPYFLLSPLIENIIISEDVFWMLEKLKNFNHERAERIWSQLLQRSFNYQDAQQIDAIVLVTQTNDILQEVFASYFVPIELGSTQADNLRADHLRMQEMRERRQNSPLLDPLPKERVLRLLEKLESGDLSAWWQLNIEMTLKPDSTHYGSEFELDLTQLPGWQEAEEATQKRIIEGAKSYIQKQNEIDYEWIGTNTFDRPALAGCRALQLLVKESKDFLDTLSSEIWKKWAPVIIAVPRSNQYEDSYLEIVKCAYLNAPQASINILITLIDKENQESDYISVVNRFEKCWDERLKLALLEKSKDYALKPKCVGQLLEELLNQGLTEAKDFAKSLISFPLPSAEDEREKVLIASRVLVENSDPSSWSFIWSLIQQDSSFGREVLELAAQRYSHGIQLNLTEAQLADLYVWLVHQYPYEEDLDHSNEVMAYSVTARDGISRLRDSILSQLKERGTPLACAEIQRLIQKLPDITWLGKALIDAQANLRRKSWQPLTPEEFLQLVISREPSNLDLSNQIDVVDQRTKKMEDEPKIENNITVSNSPNSPINAPIGTSGVTNSQVIIPGSDAKQGINWGNWLTVIGIFVAVIAIPLSMTVSGVFNEEFKQWFDHIFPPTVEQQPMPKSK</sequence>
<keyword evidence="1" id="KW-0472">Membrane</keyword>
<comment type="caution">
    <text evidence="2">The sequence shown here is derived from an EMBL/GenBank/DDBJ whole genome shotgun (WGS) entry which is preliminary data.</text>
</comment>
<accession>A0A951PA44</accession>
<keyword evidence="1" id="KW-0812">Transmembrane</keyword>
<evidence type="ECO:0008006" key="4">
    <source>
        <dbReference type="Google" id="ProtNLM"/>
    </source>
</evidence>
<proteinExistence type="predicted"/>
<organism evidence="2 3">
    <name type="scientific">Pegethrix bostrychoides GSE-TBD4-15B</name>
    <dbReference type="NCBI Taxonomy" id="2839662"/>
    <lineage>
        <taxon>Bacteria</taxon>
        <taxon>Bacillati</taxon>
        <taxon>Cyanobacteriota</taxon>
        <taxon>Cyanophyceae</taxon>
        <taxon>Oculatellales</taxon>
        <taxon>Oculatellaceae</taxon>
        <taxon>Pegethrix</taxon>
    </lineage>
</organism>
<reference evidence="2" key="1">
    <citation type="submission" date="2021-05" db="EMBL/GenBank/DDBJ databases">
        <authorList>
            <person name="Pietrasiak N."/>
            <person name="Ward R."/>
            <person name="Stajich J.E."/>
            <person name="Kurbessoian T."/>
        </authorList>
    </citation>
    <scope>NUCLEOTIDE SEQUENCE</scope>
    <source>
        <strain evidence="2">GSE-TBD4-15B</strain>
    </source>
</reference>
<protein>
    <recommendedName>
        <fullName evidence="4">NACHT domain-containing protein</fullName>
    </recommendedName>
</protein>
<dbReference type="EMBL" id="JAHHHV010000064">
    <property type="protein sequence ID" value="MBW4465787.1"/>
    <property type="molecule type" value="Genomic_DNA"/>
</dbReference>
<gene>
    <name evidence="2" type="ORF">KME07_10170</name>
</gene>
<reference evidence="2" key="2">
    <citation type="journal article" date="2022" name="Microbiol. Resour. Announc.">
        <title>Metagenome Sequencing to Explore Phylogenomics of Terrestrial Cyanobacteria.</title>
        <authorList>
            <person name="Ward R.D."/>
            <person name="Stajich J.E."/>
            <person name="Johansen J.R."/>
            <person name="Huntemann M."/>
            <person name="Clum A."/>
            <person name="Foster B."/>
            <person name="Foster B."/>
            <person name="Roux S."/>
            <person name="Palaniappan K."/>
            <person name="Varghese N."/>
            <person name="Mukherjee S."/>
            <person name="Reddy T.B.K."/>
            <person name="Daum C."/>
            <person name="Copeland A."/>
            <person name="Chen I.A."/>
            <person name="Ivanova N.N."/>
            <person name="Kyrpides N.C."/>
            <person name="Shapiro N."/>
            <person name="Eloe-Fadrosh E.A."/>
            <person name="Pietrasiak N."/>
        </authorList>
    </citation>
    <scope>NUCLEOTIDE SEQUENCE</scope>
    <source>
        <strain evidence="2">GSE-TBD4-15B</strain>
    </source>
</reference>
<evidence type="ECO:0000256" key="1">
    <source>
        <dbReference type="SAM" id="Phobius"/>
    </source>
</evidence>
<name>A0A951PA44_9CYAN</name>
<evidence type="ECO:0000313" key="3">
    <source>
        <dbReference type="Proteomes" id="UP000707356"/>
    </source>
</evidence>
<feature type="transmembrane region" description="Helical" evidence="1">
    <location>
        <begin position="1274"/>
        <end position="1300"/>
    </location>
</feature>